<comment type="caution">
    <text evidence="2">The sequence shown here is derived from an EMBL/GenBank/DDBJ whole genome shotgun (WGS) entry which is preliminary data.</text>
</comment>
<dbReference type="EMBL" id="BMYF01000008">
    <property type="protein sequence ID" value="GHB35400.1"/>
    <property type="molecule type" value="Genomic_DNA"/>
</dbReference>
<dbReference type="AlphaFoldDB" id="A0A8J3G5C2"/>
<proteinExistence type="predicted"/>
<dbReference type="Proteomes" id="UP000642809">
    <property type="component" value="Unassembled WGS sequence"/>
</dbReference>
<evidence type="ECO:0000313" key="3">
    <source>
        <dbReference type="Proteomes" id="UP000642809"/>
    </source>
</evidence>
<organism evidence="2 3">
    <name type="scientific">Mongoliitalea lutea</name>
    <dbReference type="NCBI Taxonomy" id="849756"/>
    <lineage>
        <taxon>Bacteria</taxon>
        <taxon>Pseudomonadati</taxon>
        <taxon>Bacteroidota</taxon>
        <taxon>Cytophagia</taxon>
        <taxon>Cytophagales</taxon>
        <taxon>Cyclobacteriaceae</taxon>
        <taxon>Mongoliitalea</taxon>
    </lineage>
</organism>
<accession>A0A8J3G5C2</accession>
<protein>
    <recommendedName>
        <fullName evidence="1">Thioredoxin domain-containing protein</fullName>
    </recommendedName>
</protein>
<keyword evidence="3" id="KW-1185">Reference proteome</keyword>
<dbReference type="Pfam" id="PF00085">
    <property type="entry name" value="Thioredoxin"/>
    <property type="match status" value="1"/>
</dbReference>
<dbReference type="CDD" id="cd02947">
    <property type="entry name" value="TRX_family"/>
    <property type="match status" value="1"/>
</dbReference>
<feature type="domain" description="Thioredoxin" evidence="1">
    <location>
        <begin position="6"/>
        <end position="102"/>
    </location>
</feature>
<evidence type="ECO:0000259" key="1">
    <source>
        <dbReference type="Pfam" id="PF00085"/>
    </source>
</evidence>
<dbReference type="InterPro" id="IPR036249">
    <property type="entry name" value="Thioredoxin-like_sf"/>
</dbReference>
<gene>
    <name evidence="2" type="ORF">GCM10008106_16060</name>
</gene>
<dbReference type="SUPFAM" id="SSF52833">
    <property type="entry name" value="Thioredoxin-like"/>
    <property type="match status" value="1"/>
</dbReference>
<reference evidence="2" key="2">
    <citation type="submission" date="2020-09" db="EMBL/GenBank/DDBJ databases">
        <authorList>
            <person name="Sun Q."/>
            <person name="Kim S."/>
        </authorList>
    </citation>
    <scope>NUCLEOTIDE SEQUENCE</scope>
    <source>
        <strain evidence="2">KCTC 23224</strain>
    </source>
</reference>
<dbReference type="Gene3D" id="3.40.30.10">
    <property type="entry name" value="Glutaredoxin"/>
    <property type="match status" value="1"/>
</dbReference>
<reference evidence="2" key="1">
    <citation type="journal article" date="2014" name="Int. J. Syst. Evol. Microbiol.">
        <title>Complete genome sequence of Corynebacterium casei LMG S-19264T (=DSM 44701T), isolated from a smear-ripened cheese.</title>
        <authorList>
            <consortium name="US DOE Joint Genome Institute (JGI-PGF)"/>
            <person name="Walter F."/>
            <person name="Albersmeier A."/>
            <person name="Kalinowski J."/>
            <person name="Ruckert C."/>
        </authorList>
    </citation>
    <scope>NUCLEOTIDE SEQUENCE</scope>
    <source>
        <strain evidence="2">KCTC 23224</strain>
    </source>
</reference>
<evidence type="ECO:0000313" key="2">
    <source>
        <dbReference type="EMBL" id="GHB35400.1"/>
    </source>
</evidence>
<sequence>MELNHTISQDEFGQLVQQHPATLIYFYQDTCGVCAMLFPKLQAMVYEKFPQLEIIRIEAEKNRELAGQLRMLAIPGILLMLDGKEYMRSNGLVALGELEQKIGRYYNLMFG</sequence>
<dbReference type="InterPro" id="IPR013766">
    <property type="entry name" value="Thioredoxin_domain"/>
</dbReference>
<dbReference type="RefSeq" id="WP_189580460.1">
    <property type="nucleotide sequence ID" value="NZ_BMYF01000008.1"/>
</dbReference>
<name>A0A8J3G5C2_9BACT</name>